<name>A0A1I3X4U2_9HYPH</name>
<comment type="caution">
    <text evidence="2">The sequence shown here is derived from an EMBL/GenBank/DDBJ whole genome shotgun (WGS) entry which is preliminary data.</text>
</comment>
<keyword evidence="3" id="KW-1185">Reference proteome</keyword>
<dbReference type="SUPFAM" id="SSF52833">
    <property type="entry name" value="Thioredoxin-like"/>
    <property type="match status" value="1"/>
</dbReference>
<dbReference type="InterPro" id="IPR036249">
    <property type="entry name" value="Thioredoxin-like_sf"/>
</dbReference>
<protein>
    <submittedName>
        <fullName evidence="2">Glutathione S-transferase</fullName>
    </submittedName>
</protein>
<proteinExistence type="predicted"/>
<dbReference type="CDD" id="cd00570">
    <property type="entry name" value="GST_N_family"/>
    <property type="match status" value="1"/>
</dbReference>
<gene>
    <name evidence="2" type="ORF">SAMN04488518_102378</name>
</gene>
<dbReference type="EMBL" id="FOSK01000002">
    <property type="protein sequence ID" value="SFK14613.1"/>
    <property type="molecule type" value="Genomic_DNA"/>
</dbReference>
<dbReference type="RefSeq" id="WP_093517631.1">
    <property type="nucleotide sequence ID" value="NZ_FOSK01000002.1"/>
</dbReference>
<reference evidence="2 3" key="1">
    <citation type="submission" date="2016-10" db="EMBL/GenBank/DDBJ databases">
        <authorList>
            <person name="Varghese N."/>
            <person name="Submissions S."/>
        </authorList>
    </citation>
    <scope>NUCLEOTIDE SEQUENCE [LARGE SCALE GENOMIC DNA]</scope>
    <source>
        <strain evidence="2 3">DSM 16392</strain>
    </source>
</reference>
<dbReference type="Pfam" id="PF13417">
    <property type="entry name" value="GST_N_3"/>
    <property type="match status" value="1"/>
</dbReference>
<organism evidence="2 3">
    <name type="scientific">Pseudovibrio ascidiaceicola</name>
    <dbReference type="NCBI Taxonomy" id="285279"/>
    <lineage>
        <taxon>Bacteria</taxon>
        <taxon>Pseudomonadati</taxon>
        <taxon>Pseudomonadota</taxon>
        <taxon>Alphaproteobacteria</taxon>
        <taxon>Hyphomicrobiales</taxon>
        <taxon>Stappiaceae</taxon>
        <taxon>Pseudovibrio</taxon>
    </lineage>
</organism>
<evidence type="ECO:0000313" key="2">
    <source>
        <dbReference type="EMBL" id="SFK14613.1"/>
    </source>
</evidence>
<dbReference type="InterPro" id="IPR036282">
    <property type="entry name" value="Glutathione-S-Trfase_C_sf"/>
</dbReference>
<sequence>MIFHHKDVSPYSEKIRLMLGYTGISWSSVQAPLTPPRPSIDPLVGGYRRIPVAQKGADVFCDTILIAEEIAQSSENPQLSPYEQNEAISAFLKELETSVFFGCIASVPVFGLIKALLQQVPLSAIPGYLQDKKKLLTDTHLVQPSREEAKAIWRRFLDQLESQLTSDFLHGYTPGIADFSAVHMVWFREKMDHRQVFAGRRLLKNWFHRMVSIGHGYRTEISANNALQVASHADPREIPVEMKRSPLIGASVVVGPTDYATQGTHGELVGEDEQRWVLARNTDVAGRVHVHFPKRRFALTRVL</sequence>
<dbReference type="InterPro" id="IPR004045">
    <property type="entry name" value="Glutathione_S-Trfase_N"/>
</dbReference>
<accession>A0A1I3X4U2</accession>
<evidence type="ECO:0000313" key="3">
    <source>
        <dbReference type="Proteomes" id="UP000199598"/>
    </source>
</evidence>
<dbReference type="Proteomes" id="UP000199598">
    <property type="component" value="Unassembled WGS sequence"/>
</dbReference>
<dbReference type="Gene3D" id="3.40.30.110">
    <property type="match status" value="2"/>
</dbReference>
<feature type="domain" description="GST N-terminal" evidence="1">
    <location>
        <begin position="4"/>
        <end position="77"/>
    </location>
</feature>
<dbReference type="SUPFAM" id="SSF47616">
    <property type="entry name" value="GST C-terminal domain-like"/>
    <property type="match status" value="1"/>
</dbReference>
<evidence type="ECO:0000259" key="1">
    <source>
        <dbReference type="Pfam" id="PF13417"/>
    </source>
</evidence>